<dbReference type="EMBL" id="JBHRSP010000029">
    <property type="protein sequence ID" value="MFC3074941.1"/>
    <property type="molecule type" value="Genomic_DNA"/>
</dbReference>
<sequence length="85" mass="9883">MIRWSAPLYAADRRVASVGRVEIGYVVPPCPICAHWRWYLTFKHGRAAEGDAIDEHGAKTSVVRVWRQWLDDAQLVWAPREERRP</sequence>
<name>A0ABV7DJ04_9HYPH</name>
<keyword evidence="2" id="KW-1185">Reference proteome</keyword>
<dbReference type="Proteomes" id="UP001595377">
    <property type="component" value="Unassembled WGS sequence"/>
</dbReference>
<organism evidence="1 2">
    <name type="scientific">Shinella pollutisoli</name>
    <dbReference type="NCBI Taxonomy" id="2250594"/>
    <lineage>
        <taxon>Bacteria</taxon>
        <taxon>Pseudomonadati</taxon>
        <taxon>Pseudomonadota</taxon>
        <taxon>Alphaproteobacteria</taxon>
        <taxon>Hyphomicrobiales</taxon>
        <taxon>Rhizobiaceae</taxon>
        <taxon>Shinella</taxon>
    </lineage>
</organism>
<proteinExistence type="predicted"/>
<accession>A0ABV7DJ04</accession>
<comment type="caution">
    <text evidence="1">The sequence shown here is derived from an EMBL/GenBank/DDBJ whole genome shotgun (WGS) entry which is preliminary data.</text>
</comment>
<protein>
    <submittedName>
        <fullName evidence="1">Uncharacterized protein</fullName>
    </submittedName>
</protein>
<evidence type="ECO:0000313" key="1">
    <source>
        <dbReference type="EMBL" id="MFC3074941.1"/>
    </source>
</evidence>
<dbReference type="RefSeq" id="WP_257315606.1">
    <property type="nucleotide sequence ID" value="NZ_JANFDG010000013.1"/>
</dbReference>
<evidence type="ECO:0000313" key="2">
    <source>
        <dbReference type="Proteomes" id="UP001595377"/>
    </source>
</evidence>
<gene>
    <name evidence="1" type="ORF">ACFOHH_17660</name>
</gene>
<reference evidence="2" key="1">
    <citation type="journal article" date="2019" name="Int. J. Syst. Evol. Microbiol.">
        <title>The Global Catalogue of Microorganisms (GCM) 10K type strain sequencing project: providing services to taxonomists for standard genome sequencing and annotation.</title>
        <authorList>
            <consortium name="The Broad Institute Genomics Platform"/>
            <consortium name="The Broad Institute Genome Sequencing Center for Infectious Disease"/>
            <person name="Wu L."/>
            <person name="Ma J."/>
        </authorList>
    </citation>
    <scope>NUCLEOTIDE SEQUENCE [LARGE SCALE GENOMIC DNA]</scope>
    <source>
        <strain evidence="2">KCTC 52677</strain>
    </source>
</reference>